<dbReference type="InterPro" id="IPR007037">
    <property type="entry name" value="SIP_rossman_dom"/>
</dbReference>
<dbReference type="CDD" id="cd06193">
    <property type="entry name" value="siderophore_interacting"/>
    <property type="match status" value="1"/>
</dbReference>
<protein>
    <recommendedName>
        <fullName evidence="1">SIP-like Rossmann fold domain-containing protein</fullName>
    </recommendedName>
</protein>
<gene>
    <name evidence="2" type="ORF">GCM10011489_27960</name>
</gene>
<reference evidence="2" key="1">
    <citation type="journal article" date="2014" name="Int. J. Syst. Evol. Microbiol.">
        <title>Complete genome sequence of Corynebacterium casei LMG S-19264T (=DSM 44701T), isolated from a smear-ripened cheese.</title>
        <authorList>
            <consortium name="US DOE Joint Genome Institute (JGI-PGF)"/>
            <person name="Walter F."/>
            <person name="Albersmeier A."/>
            <person name="Kalinowski J."/>
            <person name="Ruckert C."/>
        </authorList>
    </citation>
    <scope>NUCLEOTIDE SEQUENCE</scope>
    <source>
        <strain evidence="2">CGMCC 1.12827</strain>
    </source>
</reference>
<organism evidence="2 3">
    <name type="scientific">Gordonia jinhuaensis</name>
    <dbReference type="NCBI Taxonomy" id="1517702"/>
    <lineage>
        <taxon>Bacteria</taxon>
        <taxon>Bacillati</taxon>
        <taxon>Actinomycetota</taxon>
        <taxon>Actinomycetes</taxon>
        <taxon>Mycobacteriales</taxon>
        <taxon>Gordoniaceae</taxon>
        <taxon>Gordonia</taxon>
    </lineage>
</organism>
<dbReference type="PANTHER" id="PTHR30157">
    <property type="entry name" value="FERRIC REDUCTASE, NADPH-DEPENDENT"/>
    <property type="match status" value="1"/>
</dbReference>
<accession>A0A916TB86</accession>
<name>A0A916TB86_9ACTN</name>
<comment type="caution">
    <text evidence="2">The sequence shown here is derived from an EMBL/GenBank/DDBJ whole genome shotgun (WGS) entry which is preliminary data.</text>
</comment>
<evidence type="ECO:0000313" key="3">
    <source>
        <dbReference type="Proteomes" id="UP000621454"/>
    </source>
</evidence>
<dbReference type="InterPro" id="IPR039261">
    <property type="entry name" value="FNR_nucleotide-bd"/>
</dbReference>
<proteinExistence type="predicted"/>
<dbReference type="InterPro" id="IPR039374">
    <property type="entry name" value="SIP_fam"/>
</dbReference>
<dbReference type="Pfam" id="PF04954">
    <property type="entry name" value="SIP"/>
    <property type="match status" value="1"/>
</dbReference>
<dbReference type="EMBL" id="BMGC01000022">
    <property type="protein sequence ID" value="GGB38685.1"/>
    <property type="molecule type" value="Genomic_DNA"/>
</dbReference>
<feature type="domain" description="SIP-like Rossmann fold" evidence="1">
    <location>
        <begin position="43"/>
        <end position="152"/>
    </location>
</feature>
<sequence length="191" mass="20992">MISTDVMHHERGLLASWRTGLHVGDSVTFSGMRAEWYLPAAVRNVLLIADGSALPAALIEAIPDDVDVQAYVSAENTEDLSLIPSHPHLALERVTSLTNLLHRTPRLIRTGERVQVWIAGETAEVRELRRHAVEAWHVDLGDLIARAYWKAGVTSTEADAQRLPRFVQAVSDGADLHDPALAENIDLELSA</sequence>
<evidence type="ECO:0000313" key="2">
    <source>
        <dbReference type="EMBL" id="GGB38685.1"/>
    </source>
</evidence>
<dbReference type="AlphaFoldDB" id="A0A916TB86"/>
<dbReference type="Gene3D" id="3.40.50.80">
    <property type="entry name" value="Nucleotide-binding domain of ferredoxin-NADP reductase (FNR) module"/>
    <property type="match status" value="1"/>
</dbReference>
<reference evidence="2" key="2">
    <citation type="submission" date="2020-09" db="EMBL/GenBank/DDBJ databases">
        <authorList>
            <person name="Sun Q."/>
            <person name="Zhou Y."/>
        </authorList>
    </citation>
    <scope>NUCLEOTIDE SEQUENCE</scope>
    <source>
        <strain evidence="2">CGMCC 1.12827</strain>
    </source>
</reference>
<dbReference type="Proteomes" id="UP000621454">
    <property type="component" value="Unassembled WGS sequence"/>
</dbReference>
<keyword evidence="3" id="KW-1185">Reference proteome</keyword>
<evidence type="ECO:0000259" key="1">
    <source>
        <dbReference type="Pfam" id="PF04954"/>
    </source>
</evidence>
<dbReference type="PANTHER" id="PTHR30157:SF0">
    <property type="entry name" value="NADPH-DEPENDENT FERRIC-CHELATE REDUCTASE"/>
    <property type="match status" value="1"/>
</dbReference>